<evidence type="ECO:0000313" key="2">
    <source>
        <dbReference type="EMBL" id="MBU9698236.1"/>
    </source>
</evidence>
<dbReference type="InterPro" id="IPR002654">
    <property type="entry name" value="Glyco_trans_25"/>
</dbReference>
<evidence type="ECO:0000313" key="3">
    <source>
        <dbReference type="Proteomes" id="UP000731907"/>
    </source>
</evidence>
<protein>
    <submittedName>
        <fullName evidence="2">Glycosyltransferase family 25 protein</fullName>
    </submittedName>
</protein>
<organism evidence="2 3">
    <name type="scientific">Paragemmobacter amnigenus</name>
    <dbReference type="NCBI Taxonomy" id="2852097"/>
    <lineage>
        <taxon>Bacteria</taxon>
        <taxon>Pseudomonadati</taxon>
        <taxon>Pseudomonadota</taxon>
        <taxon>Alphaproteobacteria</taxon>
        <taxon>Rhodobacterales</taxon>
        <taxon>Paracoccaceae</taxon>
        <taxon>Paragemmobacter</taxon>
    </lineage>
</organism>
<dbReference type="Proteomes" id="UP000731907">
    <property type="component" value="Unassembled WGS sequence"/>
</dbReference>
<dbReference type="EMBL" id="JAAATX020000006">
    <property type="protein sequence ID" value="MBU9698236.1"/>
    <property type="molecule type" value="Genomic_DNA"/>
</dbReference>
<dbReference type="Pfam" id="PF01755">
    <property type="entry name" value="Glyco_transf_25"/>
    <property type="match status" value="1"/>
</dbReference>
<reference evidence="2 3" key="1">
    <citation type="submission" date="2021-06" db="EMBL/GenBank/DDBJ databases">
        <title>Rhodobacteraceae bacterium strain HSP-20.</title>
        <authorList>
            <person name="Chen W.-M."/>
        </authorList>
    </citation>
    <scope>NUCLEOTIDE SEQUENCE [LARGE SCALE GENOMIC DNA]</scope>
    <source>
        <strain evidence="2 3">HSP-20</strain>
    </source>
</reference>
<evidence type="ECO:0000259" key="1">
    <source>
        <dbReference type="Pfam" id="PF01755"/>
    </source>
</evidence>
<accession>A0ABS6J4R2</accession>
<comment type="caution">
    <text evidence="2">The sequence shown here is derived from an EMBL/GenBank/DDBJ whole genome shotgun (WGS) entry which is preliminary data.</text>
</comment>
<feature type="domain" description="Glycosyl transferase family 25" evidence="1">
    <location>
        <begin position="5"/>
        <end position="122"/>
    </location>
</feature>
<dbReference type="CDD" id="cd06532">
    <property type="entry name" value="Glyco_transf_25"/>
    <property type="match status" value="1"/>
</dbReference>
<proteinExistence type="predicted"/>
<keyword evidence="3" id="KW-1185">Reference proteome</keyword>
<dbReference type="RefSeq" id="WP_161762351.1">
    <property type="nucleotide sequence ID" value="NZ_JAAATX020000006.1"/>
</dbReference>
<sequence length="249" mass="27109">MQVQGFIIHLDRATARRPQAQRLAAISPCPTEILPAIDGRAMDPVALEAAYSATPLLAPPYPFRIGAGEIACFLSHRKVWTEIMARNLDAALVLEDDVDLGPEFPAAFALSCRHIDSLGYIQFQTRPLPAGRTLASEGSVSLIRPAVLPLRTSAQLVSRAAAERLLALTERFDRPIDTFLQMTWHSGIPFACASPSGVSDLTEALGGTVAQVKAQRAAITELKRSLERAAYRSRIRALAALSKWNKNEK</sequence>
<name>A0ABS6J4R2_9RHOB</name>
<gene>
    <name evidence="2" type="ORF">GU927_010305</name>
</gene>